<dbReference type="SUPFAM" id="SSF47973">
    <property type="entry name" value="Ribosomal protein S7"/>
    <property type="match status" value="1"/>
</dbReference>
<keyword evidence="2 5" id="KW-0689">Ribosomal protein</keyword>
<reference evidence="5" key="1">
    <citation type="journal article" date="2019" name="Genome Biol. Evol.">
        <title>Nephromyces represents a diverse and novel lineage of the Apicomplexa that has retained apicoplasts.</title>
        <authorList>
            <person name="Munoz-Gomez S.A."/>
            <person name="Durnin K."/>
            <person name="Eme L."/>
            <person name="Paight C."/>
            <person name="Lane C.E."/>
            <person name="Saffo M.B."/>
            <person name="Slamovits C.H."/>
        </authorList>
    </citation>
    <scope>NUCLEOTIDE SEQUENCE</scope>
    <source>
        <strain evidence="5">449</strain>
    </source>
</reference>
<evidence type="ECO:0000256" key="1">
    <source>
        <dbReference type="ARBA" id="ARBA00007151"/>
    </source>
</evidence>
<protein>
    <submittedName>
        <fullName evidence="5">30S ribosomal protein S7</fullName>
    </submittedName>
</protein>
<evidence type="ECO:0000259" key="4">
    <source>
        <dbReference type="Pfam" id="PF00177"/>
    </source>
</evidence>
<dbReference type="InterPro" id="IPR036823">
    <property type="entry name" value="Ribosomal_uS7_dom_sf"/>
</dbReference>
<sequence>MVQKKYKYNEQLIYSPLIILLLNKFQKKGKKHLIEKKLLKVYKILNWTSILMFEYYLEKSINSLLSPIILISKKKATTTYKIPVRINLLISILKALKNLNNTLKKNYKFNFSKSFYLEIINILNNKGSSINAKQKLLKQALLLRVFSTIN</sequence>
<comment type="similarity">
    <text evidence="1">Belongs to the universal ribosomal protein uS7 family.</text>
</comment>
<dbReference type="Gene3D" id="1.10.455.10">
    <property type="entry name" value="Ribosomal protein S7 domain"/>
    <property type="match status" value="1"/>
</dbReference>
<dbReference type="AlphaFoldDB" id="A0A5C1H7N2"/>
<proteinExistence type="inferred from homology"/>
<dbReference type="GO" id="GO:0005840">
    <property type="term" value="C:ribosome"/>
    <property type="evidence" value="ECO:0007669"/>
    <property type="project" value="UniProtKB-KW"/>
</dbReference>
<organism evidence="5">
    <name type="scientific">Nephromyces sp. ex Molgula occidentalis</name>
    <dbReference type="NCBI Taxonomy" id="2544991"/>
    <lineage>
        <taxon>Eukaryota</taxon>
        <taxon>Sar</taxon>
        <taxon>Alveolata</taxon>
        <taxon>Apicomplexa</taxon>
        <taxon>Aconoidasida</taxon>
        <taxon>Nephromycida</taxon>
        <taxon>Nephromyces</taxon>
    </lineage>
</organism>
<name>A0A5C1H7N2_9APIC</name>
<accession>A0A5C1H7N2</accession>
<dbReference type="Pfam" id="PF00177">
    <property type="entry name" value="Ribosomal_S7"/>
    <property type="match status" value="1"/>
</dbReference>
<keyword evidence="3" id="KW-0687">Ribonucleoprotein</keyword>
<evidence type="ECO:0000256" key="2">
    <source>
        <dbReference type="ARBA" id="ARBA00022980"/>
    </source>
</evidence>
<evidence type="ECO:0000256" key="3">
    <source>
        <dbReference type="ARBA" id="ARBA00023274"/>
    </source>
</evidence>
<dbReference type="GO" id="GO:1990904">
    <property type="term" value="C:ribonucleoprotein complex"/>
    <property type="evidence" value="ECO:0007669"/>
    <property type="project" value="UniProtKB-KW"/>
</dbReference>
<feature type="domain" description="Small ribosomal subunit protein uS7" evidence="4">
    <location>
        <begin position="7"/>
        <end position="140"/>
    </location>
</feature>
<dbReference type="EMBL" id="MK573202">
    <property type="protein sequence ID" value="QEM01652.1"/>
    <property type="molecule type" value="Genomic_DNA"/>
</dbReference>
<dbReference type="InterPro" id="IPR023798">
    <property type="entry name" value="Ribosomal_uS7_dom"/>
</dbReference>
<gene>
    <name evidence="5" type="primary">rps7</name>
</gene>
<evidence type="ECO:0000313" key="5">
    <source>
        <dbReference type="EMBL" id="QEM01652.1"/>
    </source>
</evidence>